<dbReference type="InterPro" id="IPR020846">
    <property type="entry name" value="MFS_dom"/>
</dbReference>
<dbReference type="EMBL" id="GBHO01006714">
    <property type="protein sequence ID" value="JAG36890.1"/>
    <property type="molecule type" value="Transcribed_RNA"/>
</dbReference>
<reference evidence="4" key="2">
    <citation type="submission" date="2014-07" db="EMBL/GenBank/DDBJ databases">
        <authorList>
            <person name="Hull J."/>
        </authorList>
    </citation>
    <scope>NUCLEOTIDE SEQUENCE</scope>
</reference>
<keyword evidence="4" id="KW-0813">Transport</keyword>
<keyword evidence="2" id="KW-0472">Membrane</keyword>
<evidence type="ECO:0000313" key="4">
    <source>
        <dbReference type="EMBL" id="JAG36890.1"/>
    </source>
</evidence>
<accession>A0A0A9Z500</accession>
<dbReference type="GO" id="GO:0022857">
    <property type="term" value="F:transmembrane transporter activity"/>
    <property type="evidence" value="ECO:0007669"/>
    <property type="project" value="InterPro"/>
</dbReference>
<feature type="transmembrane region" description="Helical" evidence="2">
    <location>
        <begin position="108"/>
        <end position="129"/>
    </location>
</feature>
<dbReference type="PANTHER" id="PTHR48021:SF39">
    <property type="entry name" value="MAJOR FACILITATOR SUPERFAMILY (MFS) PROFILE DOMAIN-CONTAINING PROTEIN"/>
    <property type="match status" value="1"/>
</dbReference>
<gene>
    <name evidence="4" type="primary">SLC2A6</name>
    <name evidence="4" type="ORF">CM83_47807</name>
</gene>
<sequence>SSRRTAVSLHLNAIAGRSISYPCALYSTHDHIKMALQSGAGSVPTPDEKNPPSKISVFRRFLPQLLACSANNLILFDNGLVLSFPTIVVAALHNAVSDGLSFDTDQAQWFSSISLLCQPLGSLISGLVMGPLGRKRSMMLLNIP</sequence>
<dbReference type="AlphaFoldDB" id="A0A0A9Z500"/>
<proteinExistence type="predicted"/>
<keyword evidence="4" id="KW-0762">Sugar transport</keyword>
<dbReference type="PROSITE" id="PS50850">
    <property type="entry name" value="MFS"/>
    <property type="match status" value="1"/>
</dbReference>
<feature type="non-terminal residue" evidence="4">
    <location>
        <position position="1"/>
    </location>
</feature>
<dbReference type="PANTHER" id="PTHR48021">
    <property type="match status" value="1"/>
</dbReference>
<dbReference type="InterPro" id="IPR036259">
    <property type="entry name" value="MFS_trans_sf"/>
</dbReference>
<evidence type="ECO:0000256" key="2">
    <source>
        <dbReference type="SAM" id="Phobius"/>
    </source>
</evidence>
<evidence type="ECO:0000259" key="3">
    <source>
        <dbReference type="PROSITE" id="PS50850"/>
    </source>
</evidence>
<reference evidence="4" key="1">
    <citation type="journal article" date="2014" name="PLoS ONE">
        <title>Transcriptome-Based Identification of ABC Transporters in the Western Tarnished Plant Bug Lygus hesperus.</title>
        <authorList>
            <person name="Hull J.J."/>
            <person name="Chaney K."/>
            <person name="Geib S.M."/>
            <person name="Fabrick J.A."/>
            <person name="Brent C.S."/>
            <person name="Walsh D."/>
            <person name="Lavine L.C."/>
        </authorList>
    </citation>
    <scope>NUCLEOTIDE SEQUENCE</scope>
</reference>
<evidence type="ECO:0000256" key="1">
    <source>
        <dbReference type="ARBA" id="ARBA00004141"/>
    </source>
</evidence>
<keyword evidence="2" id="KW-1133">Transmembrane helix</keyword>
<feature type="non-terminal residue" evidence="4">
    <location>
        <position position="144"/>
    </location>
</feature>
<organism evidence="4">
    <name type="scientific">Lygus hesperus</name>
    <name type="common">Western plant bug</name>
    <dbReference type="NCBI Taxonomy" id="30085"/>
    <lineage>
        <taxon>Eukaryota</taxon>
        <taxon>Metazoa</taxon>
        <taxon>Ecdysozoa</taxon>
        <taxon>Arthropoda</taxon>
        <taxon>Hexapoda</taxon>
        <taxon>Insecta</taxon>
        <taxon>Pterygota</taxon>
        <taxon>Neoptera</taxon>
        <taxon>Paraneoptera</taxon>
        <taxon>Hemiptera</taxon>
        <taxon>Heteroptera</taxon>
        <taxon>Panheteroptera</taxon>
        <taxon>Cimicomorpha</taxon>
        <taxon>Miridae</taxon>
        <taxon>Mirini</taxon>
        <taxon>Lygus</taxon>
    </lineage>
</organism>
<feature type="domain" description="Major facilitator superfamily (MFS) profile" evidence="3">
    <location>
        <begin position="71"/>
        <end position="144"/>
    </location>
</feature>
<feature type="transmembrane region" description="Helical" evidence="2">
    <location>
        <begin position="73"/>
        <end position="96"/>
    </location>
</feature>
<protein>
    <submittedName>
        <fullName evidence="4">Solute carrier family 2, facilitated glucose transporter member 6</fullName>
    </submittedName>
</protein>
<dbReference type="GO" id="GO:0016020">
    <property type="term" value="C:membrane"/>
    <property type="evidence" value="ECO:0007669"/>
    <property type="project" value="UniProtKB-SubCell"/>
</dbReference>
<comment type="subcellular location">
    <subcellularLocation>
        <location evidence="1">Membrane</location>
        <topology evidence="1">Multi-pass membrane protein</topology>
    </subcellularLocation>
</comment>
<dbReference type="Gene3D" id="1.20.1250.20">
    <property type="entry name" value="MFS general substrate transporter like domains"/>
    <property type="match status" value="1"/>
</dbReference>
<dbReference type="InterPro" id="IPR050549">
    <property type="entry name" value="MFS_Trehalose_Transporter"/>
</dbReference>
<name>A0A0A9Z500_LYGHE</name>
<dbReference type="SUPFAM" id="SSF103473">
    <property type="entry name" value="MFS general substrate transporter"/>
    <property type="match status" value="1"/>
</dbReference>
<keyword evidence="2" id="KW-0812">Transmembrane</keyword>